<comment type="subcellular location">
    <subcellularLocation>
        <location evidence="2">Cytoplasm</location>
    </subcellularLocation>
</comment>
<comment type="function">
    <text evidence="2">Functions as a ribosomal silencing factor. Interacts with ribosomal protein uL14 (rplN), blocking formation of intersubunit bridge B8. Prevents association of the 30S and 50S ribosomal subunits and the formation of functional ribosomes, thus repressing translation.</text>
</comment>
<evidence type="ECO:0000313" key="4">
    <source>
        <dbReference type="Proteomes" id="UP001157138"/>
    </source>
</evidence>
<keyword evidence="2" id="KW-0678">Repressor</keyword>
<dbReference type="SUPFAM" id="SSF81301">
    <property type="entry name" value="Nucleotidyltransferase"/>
    <property type="match status" value="1"/>
</dbReference>
<evidence type="ECO:0000256" key="1">
    <source>
        <dbReference type="ARBA" id="ARBA00010574"/>
    </source>
</evidence>
<dbReference type="PANTHER" id="PTHR21043">
    <property type="entry name" value="IOJAP SUPERFAMILY ORTHOLOG"/>
    <property type="match status" value="1"/>
</dbReference>
<keyword evidence="2" id="KW-0963">Cytoplasm</keyword>
<dbReference type="EMBL" id="BSPW01000012">
    <property type="protein sequence ID" value="GLT16781.1"/>
    <property type="molecule type" value="Genomic_DNA"/>
</dbReference>
<dbReference type="NCBIfam" id="TIGR00090">
    <property type="entry name" value="rsfS_iojap_ybeB"/>
    <property type="match status" value="1"/>
</dbReference>
<dbReference type="RefSeq" id="WP_284190703.1">
    <property type="nucleotide sequence ID" value="NZ_BSPW01000012.1"/>
</dbReference>
<dbReference type="HAMAP" id="MF_01477">
    <property type="entry name" value="Iojap_RsfS"/>
    <property type="match status" value="1"/>
</dbReference>
<protein>
    <recommendedName>
        <fullName evidence="2">Ribosomal silencing factor RsfS</fullName>
    </recommendedName>
</protein>
<name>A0ABQ6EVQ2_9VIBR</name>
<keyword evidence="2" id="KW-0810">Translation regulation</keyword>
<dbReference type="Proteomes" id="UP001157138">
    <property type="component" value="Unassembled WGS sequence"/>
</dbReference>
<dbReference type="PANTHER" id="PTHR21043:SF0">
    <property type="entry name" value="MITOCHONDRIAL ASSEMBLY OF RIBOSOMAL LARGE SUBUNIT PROTEIN 1"/>
    <property type="match status" value="1"/>
</dbReference>
<dbReference type="Pfam" id="PF02410">
    <property type="entry name" value="RsfS"/>
    <property type="match status" value="1"/>
</dbReference>
<dbReference type="InterPro" id="IPR043519">
    <property type="entry name" value="NT_sf"/>
</dbReference>
<evidence type="ECO:0000313" key="3">
    <source>
        <dbReference type="EMBL" id="GLT16781.1"/>
    </source>
</evidence>
<dbReference type="InterPro" id="IPR004394">
    <property type="entry name" value="Iojap/RsfS/C7orf30"/>
</dbReference>
<comment type="caution">
    <text evidence="3">The sequence shown here is derived from an EMBL/GenBank/DDBJ whole genome shotgun (WGS) entry which is preliminary data.</text>
</comment>
<proteinExistence type="inferred from homology"/>
<dbReference type="Gene3D" id="3.30.460.10">
    <property type="entry name" value="Beta Polymerase, domain 2"/>
    <property type="match status" value="1"/>
</dbReference>
<keyword evidence="4" id="KW-1185">Reference proteome</keyword>
<reference evidence="4" key="1">
    <citation type="journal article" date="2019" name="Int. J. Syst. Evol. Microbiol.">
        <title>The Global Catalogue of Microorganisms (GCM) 10K type strain sequencing project: providing services to taxonomists for standard genome sequencing and annotation.</title>
        <authorList>
            <consortium name="The Broad Institute Genomics Platform"/>
            <consortium name="The Broad Institute Genome Sequencing Center for Infectious Disease"/>
            <person name="Wu L."/>
            <person name="Ma J."/>
        </authorList>
    </citation>
    <scope>NUCLEOTIDE SEQUENCE [LARGE SCALE GENOMIC DNA]</scope>
    <source>
        <strain evidence="4">NBRC 108723</strain>
    </source>
</reference>
<gene>
    <name evidence="2 3" type="primary">rsfS</name>
    <name evidence="3" type="ORF">GCM10007938_05570</name>
</gene>
<accession>A0ABQ6EVQ2</accession>
<comment type="subunit">
    <text evidence="2">Interacts with ribosomal protein uL14 (rplN).</text>
</comment>
<evidence type="ECO:0000256" key="2">
    <source>
        <dbReference type="HAMAP-Rule" id="MF_01477"/>
    </source>
</evidence>
<sequence length="105" mass="11887">MQFEELNEFLVDKADDMKAQQIQTLDVKGKSSITDFMIICTGTSKRHVNSIAEHVAKESKNAGFEPLGINGDTEGEWVVLDMGSTIVHVMQEEKRELYQLEKLWG</sequence>
<organism evidence="3 4">
    <name type="scientific">Vibrio zhanjiangensis</name>
    <dbReference type="NCBI Taxonomy" id="1046128"/>
    <lineage>
        <taxon>Bacteria</taxon>
        <taxon>Pseudomonadati</taxon>
        <taxon>Pseudomonadota</taxon>
        <taxon>Gammaproteobacteria</taxon>
        <taxon>Vibrionales</taxon>
        <taxon>Vibrionaceae</taxon>
        <taxon>Vibrio</taxon>
    </lineage>
</organism>
<comment type="similarity">
    <text evidence="1 2">Belongs to the Iojap/RsfS family.</text>
</comment>